<feature type="region of interest" description="Disordered" evidence="1">
    <location>
        <begin position="1"/>
        <end position="58"/>
    </location>
</feature>
<dbReference type="AlphaFoldDB" id="A0A0K9P4W2"/>
<feature type="non-terminal residue" evidence="2">
    <location>
        <position position="1"/>
    </location>
</feature>
<evidence type="ECO:0000313" key="3">
    <source>
        <dbReference type="Proteomes" id="UP000036987"/>
    </source>
</evidence>
<accession>A0A0K9P4W2</accession>
<dbReference type="Proteomes" id="UP000036987">
    <property type="component" value="Unassembled WGS sequence"/>
</dbReference>
<organism evidence="2 3">
    <name type="scientific">Zostera marina</name>
    <name type="common">Eelgrass</name>
    <dbReference type="NCBI Taxonomy" id="29655"/>
    <lineage>
        <taxon>Eukaryota</taxon>
        <taxon>Viridiplantae</taxon>
        <taxon>Streptophyta</taxon>
        <taxon>Embryophyta</taxon>
        <taxon>Tracheophyta</taxon>
        <taxon>Spermatophyta</taxon>
        <taxon>Magnoliopsida</taxon>
        <taxon>Liliopsida</taxon>
        <taxon>Zosteraceae</taxon>
        <taxon>Zostera</taxon>
    </lineage>
</organism>
<sequence>SNGDGGNGGVGGEMLRENGEHNMCSPPTLSTSQTIATTSSNTNRRRKGVPHRSPLTSS</sequence>
<proteinExistence type="predicted"/>
<reference evidence="3" key="1">
    <citation type="journal article" date="2016" name="Nature">
        <title>The genome of the seagrass Zostera marina reveals angiosperm adaptation to the sea.</title>
        <authorList>
            <person name="Olsen J.L."/>
            <person name="Rouze P."/>
            <person name="Verhelst B."/>
            <person name="Lin Y.-C."/>
            <person name="Bayer T."/>
            <person name="Collen J."/>
            <person name="Dattolo E."/>
            <person name="De Paoli E."/>
            <person name="Dittami S."/>
            <person name="Maumus F."/>
            <person name="Michel G."/>
            <person name="Kersting A."/>
            <person name="Lauritano C."/>
            <person name="Lohaus R."/>
            <person name="Toepel M."/>
            <person name="Tonon T."/>
            <person name="Vanneste K."/>
            <person name="Amirebrahimi M."/>
            <person name="Brakel J."/>
            <person name="Bostroem C."/>
            <person name="Chovatia M."/>
            <person name="Grimwood J."/>
            <person name="Jenkins J.W."/>
            <person name="Jueterbock A."/>
            <person name="Mraz A."/>
            <person name="Stam W.T."/>
            <person name="Tice H."/>
            <person name="Bornberg-Bauer E."/>
            <person name="Green P.J."/>
            <person name="Pearson G.A."/>
            <person name="Procaccini G."/>
            <person name="Duarte C.M."/>
            <person name="Schmutz J."/>
            <person name="Reusch T.B.H."/>
            <person name="Van de Peer Y."/>
        </authorList>
    </citation>
    <scope>NUCLEOTIDE SEQUENCE [LARGE SCALE GENOMIC DNA]</scope>
    <source>
        <strain evidence="3">cv. Finnish</strain>
    </source>
</reference>
<evidence type="ECO:0000313" key="2">
    <source>
        <dbReference type="EMBL" id="KMZ63262.1"/>
    </source>
</evidence>
<dbReference type="EMBL" id="LFYR01001258">
    <property type="protein sequence ID" value="KMZ63262.1"/>
    <property type="molecule type" value="Genomic_DNA"/>
</dbReference>
<keyword evidence="3" id="KW-1185">Reference proteome</keyword>
<gene>
    <name evidence="2" type="ORF">ZOSMA_41G01050</name>
</gene>
<name>A0A0K9P4W2_ZOSMR</name>
<dbReference type="OrthoDB" id="1908108at2759"/>
<feature type="compositionally biased region" description="Gly residues" evidence="1">
    <location>
        <begin position="1"/>
        <end position="12"/>
    </location>
</feature>
<comment type="caution">
    <text evidence="2">The sequence shown here is derived from an EMBL/GenBank/DDBJ whole genome shotgun (WGS) entry which is preliminary data.</text>
</comment>
<feature type="compositionally biased region" description="Polar residues" evidence="1">
    <location>
        <begin position="25"/>
        <end position="42"/>
    </location>
</feature>
<protein>
    <submittedName>
        <fullName evidence="2">Uncharacterized protein</fullName>
    </submittedName>
</protein>
<evidence type="ECO:0000256" key="1">
    <source>
        <dbReference type="SAM" id="MobiDB-lite"/>
    </source>
</evidence>